<evidence type="ECO:0000259" key="1">
    <source>
        <dbReference type="Pfam" id="PF12392"/>
    </source>
</evidence>
<keyword evidence="3" id="KW-1185">Reference proteome</keyword>
<comment type="caution">
    <text evidence="2">The sequence shown here is derived from an EMBL/GenBank/DDBJ whole genome shotgun (WGS) entry which is preliminary data.</text>
</comment>
<dbReference type="PANTHER" id="PTHR30217:SF10">
    <property type="entry name" value="23S RRNA 5-HYDROXYCYTIDINE C2501 SYNTHASE"/>
    <property type="match status" value="1"/>
</dbReference>
<reference evidence="3" key="1">
    <citation type="submission" date="2015-07" db="EMBL/GenBank/DDBJ databases">
        <title>Draft genome sequence of Acetobacterium bakii DSM 8293, a potential psychrophilic chemical producer through syngas fermentation.</title>
        <authorList>
            <person name="Song Y."/>
            <person name="Hwang S."/>
            <person name="Cho B.-K."/>
        </authorList>
    </citation>
    <scope>NUCLEOTIDE SEQUENCE [LARGE SCALE GENOMIC DNA]</scope>
    <source>
        <strain evidence="3">DSM 8239</strain>
    </source>
</reference>
<protein>
    <recommendedName>
        <fullName evidence="1">Peptidase U32 collagenase domain-containing protein</fullName>
    </recommendedName>
</protein>
<evidence type="ECO:0000313" key="3">
    <source>
        <dbReference type="Proteomes" id="UP000036873"/>
    </source>
</evidence>
<dbReference type="AlphaFoldDB" id="A0A0L6U0Y6"/>
<proteinExistence type="predicted"/>
<accession>A0A0L6U0Y6</accession>
<dbReference type="InterPro" id="IPR020988">
    <property type="entry name" value="Pept_U32_collagenase"/>
</dbReference>
<feature type="domain" description="Peptidase U32 collagenase" evidence="1">
    <location>
        <begin position="394"/>
        <end position="512"/>
    </location>
</feature>
<dbReference type="InterPro" id="IPR051454">
    <property type="entry name" value="RNA/ubiquinone_mod_enzymes"/>
</dbReference>
<organism evidence="2 3">
    <name type="scientific">Acetobacterium bakii</name>
    <dbReference type="NCBI Taxonomy" id="52689"/>
    <lineage>
        <taxon>Bacteria</taxon>
        <taxon>Bacillati</taxon>
        <taxon>Bacillota</taxon>
        <taxon>Clostridia</taxon>
        <taxon>Eubacteriales</taxon>
        <taxon>Eubacteriaceae</taxon>
        <taxon>Acetobacterium</taxon>
    </lineage>
</organism>
<dbReference type="Pfam" id="PF01136">
    <property type="entry name" value="Peptidase_U32"/>
    <property type="match status" value="2"/>
</dbReference>
<dbReference type="PATRIC" id="fig|52689.4.peg.938"/>
<dbReference type="Proteomes" id="UP000036873">
    <property type="component" value="Unassembled WGS sequence"/>
</dbReference>
<dbReference type="Pfam" id="PF12392">
    <property type="entry name" value="DUF3656"/>
    <property type="match status" value="1"/>
</dbReference>
<dbReference type="EMBL" id="LGYO01000021">
    <property type="protein sequence ID" value="KNZ42002.1"/>
    <property type="molecule type" value="Genomic_DNA"/>
</dbReference>
<gene>
    <name evidence="2" type="ORF">AKG39_08655</name>
</gene>
<dbReference type="STRING" id="52689.AKG39_08655"/>
<sequence length="822" mass="90280">MNIKPEILAPAGTMESIIAAINGGADAVYFGGKSFNARRNAGNMTKEEITAAVAMCHSHNVKVYVTLNILIKNSEMPELVDTLNFLKGLNVDGLIVQDMGVIYLIRKYFPEFKLQTSTQASVYGLEGVLFFENMGFSRVVLPREMPLTEVARIKKQTAVELKIFCHGALCYAYSGQCLLSSMIGGRSGNRGLCAQPCRKTYELLDDAGNFYGSGYLLSPKDLNTLDDVEAIVASGVDSLKIEGRMKTPEYVYGITRAYREKVDLACGEAVTETIDKQAVMQLFNRDFSRGHLFDEANILNTKIGKNKGTLIGKVIAMPESGYVGKHREYKHLPIALNEGASLSLGDGLSFGADAAIGTKVDAIFTLDGKRLEKGPVGKQVTIPCRHGIRPGTLVYKNSDKVLLDRLKDEGSKSVALPDLAVDYQVTIKALKPVEITAAAQGIEARYVSDFIPEAPLKNPLDEAMVKEQLARLGGTDFVLGEIHIDLDPDLFLTRGQINSLRKAVIQGLEEKLAAKDKSDPVAPTMVPLAKELQGDRKAQIDKKRLSVEFTEMPTTEFLAELKDLGVDEVVLPLNVLHPLEMPAFAKSLGFQVLLATPKIIDEAAAAKIRALMDEGIFHAKAINGLLIGNYEALNILQYQDIVLEADQSFNIFNTLATKALQQWGATSGVLSPELDGEELKLLSENSAIKAVLPVYGAQELMVSKKCIFNCQDCPEKKEGSTGLCHKKMSANLVDERRQSFPVRRDAQGIIHIYNGDTLFLREELLTMPGIETWRIYHRNESLDLIKTVIGFYSQEIYKENWGLPEGLGTDGTTRGSFKRGVN</sequence>
<evidence type="ECO:0000313" key="2">
    <source>
        <dbReference type="EMBL" id="KNZ42002.1"/>
    </source>
</evidence>
<dbReference type="RefSeq" id="WP_050739993.1">
    <property type="nucleotide sequence ID" value="NZ_LGYO01000021.1"/>
</dbReference>
<dbReference type="InterPro" id="IPR001539">
    <property type="entry name" value="Peptidase_U32"/>
</dbReference>
<dbReference type="OrthoDB" id="9807498at2"/>
<dbReference type="PANTHER" id="PTHR30217">
    <property type="entry name" value="PEPTIDASE U32 FAMILY"/>
    <property type="match status" value="1"/>
</dbReference>
<name>A0A0L6U0Y6_9FIRM</name>